<organism evidence="2 3">
    <name type="scientific">Uruburuella testudinis</name>
    <dbReference type="NCBI Taxonomy" id="1282863"/>
    <lineage>
        <taxon>Bacteria</taxon>
        <taxon>Pseudomonadati</taxon>
        <taxon>Pseudomonadota</taxon>
        <taxon>Betaproteobacteria</taxon>
        <taxon>Neisseriales</taxon>
        <taxon>Neisseriaceae</taxon>
        <taxon>Uruburuella</taxon>
    </lineage>
</organism>
<evidence type="ECO:0008006" key="4">
    <source>
        <dbReference type="Google" id="ProtNLM"/>
    </source>
</evidence>
<dbReference type="EMBL" id="CP091508">
    <property type="protein sequence ID" value="UOO81182.1"/>
    <property type="molecule type" value="Genomic_DNA"/>
</dbReference>
<evidence type="ECO:0000256" key="1">
    <source>
        <dbReference type="SAM" id="Coils"/>
    </source>
</evidence>
<accession>A0ABY4DQ46</accession>
<proteinExistence type="predicted"/>
<keyword evidence="3" id="KW-1185">Reference proteome</keyword>
<name>A0ABY4DQ46_9NEIS</name>
<sequence>MNPMDFEFGFKTLWGVAAAAFWYWVNNIAGRLKKSDERYEELQSRLHKVQLDYATKQEARADNEGVMRTLHRLEEKIDKLAERKADK</sequence>
<keyword evidence="1" id="KW-0175">Coiled coil</keyword>
<feature type="coiled-coil region" evidence="1">
    <location>
        <begin position="25"/>
        <end position="83"/>
    </location>
</feature>
<evidence type="ECO:0000313" key="3">
    <source>
        <dbReference type="Proteomes" id="UP000829817"/>
    </source>
</evidence>
<gene>
    <name evidence="2" type="ORF">LVJ83_09380</name>
</gene>
<reference evidence="2 3" key="1">
    <citation type="journal article" date="2022" name="Res Sq">
        <title>Evolution of multicellular longitudinally dividing oral cavity symbionts (Neisseriaceae).</title>
        <authorList>
            <person name="Nyongesa S."/>
            <person name="Weber P."/>
            <person name="Bernet E."/>
            <person name="Pullido F."/>
            <person name="Nieckarz M."/>
            <person name="Delaby M."/>
            <person name="Nieves C."/>
            <person name="Viehboeck T."/>
            <person name="Krause N."/>
            <person name="Rivera-Millot A."/>
            <person name="Nakamura A."/>
            <person name="Vischer N."/>
            <person name="VanNieuwenhze M."/>
            <person name="Brun Y."/>
            <person name="Cava F."/>
            <person name="Bulgheresi S."/>
            <person name="Veyrier F."/>
        </authorList>
    </citation>
    <scope>NUCLEOTIDE SEQUENCE [LARGE SCALE GENOMIC DNA]</scope>
    <source>
        <strain evidence="2 3">CCUG 63373m</strain>
    </source>
</reference>
<protein>
    <recommendedName>
        <fullName evidence="4">Phage protein</fullName>
    </recommendedName>
</protein>
<dbReference type="RefSeq" id="WP_244784246.1">
    <property type="nucleotide sequence ID" value="NZ_CP091508.1"/>
</dbReference>
<evidence type="ECO:0000313" key="2">
    <source>
        <dbReference type="EMBL" id="UOO81182.1"/>
    </source>
</evidence>
<dbReference type="Proteomes" id="UP000829817">
    <property type="component" value="Chromosome"/>
</dbReference>